<evidence type="ECO:0000313" key="3">
    <source>
        <dbReference type="Proteomes" id="UP000269669"/>
    </source>
</evidence>
<protein>
    <submittedName>
        <fullName evidence="2">Uncharacterized protein (TIGR03118 family)</fullName>
    </submittedName>
</protein>
<name>A0A3R9NSZ6_9BACT</name>
<accession>A0A3R9NSZ6</accession>
<dbReference type="Proteomes" id="UP000269669">
    <property type="component" value="Unassembled WGS sequence"/>
</dbReference>
<feature type="signal peptide" evidence="1">
    <location>
        <begin position="1"/>
        <end position="28"/>
    </location>
</feature>
<gene>
    <name evidence="2" type="ORF">EDE15_1552</name>
</gene>
<keyword evidence="3" id="KW-1185">Reference proteome</keyword>
<sequence length="368" mass="38493">MFKPHSIDRFLKATCAIALAFAPMYLRADSFTQTNLVSNVPGLAVTTDPNLQNPWGVSFSATSPFWVANQAAGNSTLYNGAGAITPLVVTIPPSATPPTGPTGTVFNNSTGFKVGTAASNFIFDTLNGTIAAWNSSAGTTAQVMATTPGAVYTGLAQNTSGGATFLYAASATGSIHVFDSNWNDVTSTMFSGKFTDPSLPTGYTPFNIQTIGSNLYVTYSGTTGGFVDEYDTSGNFIKRIASGGALFSPWGLVIAPANFGIFSNDLLVGNFGNGEILAYDPTTDAFLGMLDGPNGQPLVNDFLWSLETRTGGAGVNLNAVYFTAGIDNQKDGIFGELTETTPEPATIFETASGLIALALFKVRSRRRS</sequence>
<evidence type="ECO:0000313" key="2">
    <source>
        <dbReference type="EMBL" id="RSL16043.1"/>
    </source>
</evidence>
<dbReference type="AlphaFoldDB" id="A0A3R9NSZ6"/>
<organism evidence="2 3">
    <name type="scientific">Edaphobacter aggregans</name>
    <dbReference type="NCBI Taxonomy" id="570835"/>
    <lineage>
        <taxon>Bacteria</taxon>
        <taxon>Pseudomonadati</taxon>
        <taxon>Acidobacteriota</taxon>
        <taxon>Terriglobia</taxon>
        <taxon>Terriglobales</taxon>
        <taxon>Acidobacteriaceae</taxon>
        <taxon>Edaphobacter</taxon>
    </lineage>
</organism>
<dbReference type="EMBL" id="RSDW01000001">
    <property type="protein sequence ID" value="RSL16043.1"/>
    <property type="molecule type" value="Genomic_DNA"/>
</dbReference>
<evidence type="ECO:0000256" key="1">
    <source>
        <dbReference type="SAM" id="SignalP"/>
    </source>
</evidence>
<dbReference type="RefSeq" id="WP_125484708.1">
    <property type="nucleotide sequence ID" value="NZ_RSDW01000001.1"/>
</dbReference>
<dbReference type="NCBIfam" id="TIGR03118">
    <property type="entry name" value="PEPCTERM_chp_1"/>
    <property type="match status" value="1"/>
</dbReference>
<keyword evidence="1" id="KW-0732">Signal</keyword>
<dbReference type="SUPFAM" id="SSF75011">
    <property type="entry name" value="3-carboxy-cis,cis-mucoante lactonizing enzyme"/>
    <property type="match status" value="1"/>
</dbReference>
<comment type="caution">
    <text evidence="2">The sequence shown here is derived from an EMBL/GenBank/DDBJ whole genome shotgun (WGS) entry which is preliminary data.</text>
</comment>
<reference evidence="2 3" key="1">
    <citation type="submission" date="2018-12" db="EMBL/GenBank/DDBJ databases">
        <title>Sequencing of bacterial isolates from soil warming experiment in Harvard Forest, Massachusetts, USA.</title>
        <authorList>
            <person name="Deangelis K."/>
        </authorList>
    </citation>
    <scope>NUCLEOTIDE SEQUENCE [LARGE SCALE GENOMIC DNA]</scope>
    <source>
        <strain evidence="2 3">EB153</strain>
    </source>
</reference>
<dbReference type="OrthoDB" id="581621at2"/>
<proteinExistence type="predicted"/>
<feature type="chain" id="PRO_5018584420" evidence="1">
    <location>
        <begin position="29"/>
        <end position="368"/>
    </location>
</feature>
<dbReference type="InterPro" id="IPR017549">
    <property type="entry name" value="APMV_L690"/>
</dbReference>